<gene>
    <name evidence="3" type="ORF">QQ055_08360</name>
</gene>
<dbReference type="InterPro" id="IPR046535">
    <property type="entry name" value="DUF6600"/>
</dbReference>
<evidence type="ECO:0000313" key="3">
    <source>
        <dbReference type="EMBL" id="MDL5057469.1"/>
    </source>
</evidence>
<name>A0ABT7LZP0_9CYAN</name>
<dbReference type="Proteomes" id="UP001230986">
    <property type="component" value="Unassembled WGS sequence"/>
</dbReference>
<feature type="compositionally biased region" description="Polar residues" evidence="1">
    <location>
        <begin position="321"/>
        <end position="341"/>
    </location>
</feature>
<evidence type="ECO:0000256" key="1">
    <source>
        <dbReference type="SAM" id="MobiDB-lite"/>
    </source>
</evidence>
<keyword evidence="2" id="KW-0732">Signal</keyword>
<proteinExistence type="predicted"/>
<feature type="region of interest" description="Disordered" evidence="1">
    <location>
        <begin position="291"/>
        <end position="341"/>
    </location>
</feature>
<accession>A0ABT7LZP0</accession>
<feature type="signal peptide" evidence="2">
    <location>
        <begin position="1"/>
        <end position="23"/>
    </location>
</feature>
<dbReference type="EMBL" id="JASVEJ010000031">
    <property type="protein sequence ID" value="MDL5057469.1"/>
    <property type="molecule type" value="Genomic_DNA"/>
</dbReference>
<dbReference type="Pfam" id="PF20245">
    <property type="entry name" value="DUF6600"/>
    <property type="match status" value="1"/>
</dbReference>
<comment type="caution">
    <text evidence="3">The sequence shown here is derived from an EMBL/GenBank/DDBJ whole genome shotgun (WGS) entry which is preliminary data.</text>
</comment>
<organism evidence="3 4">
    <name type="scientific">Geitlerinema calcuttense NRMC-F 0142</name>
    <dbReference type="NCBI Taxonomy" id="2922238"/>
    <lineage>
        <taxon>Bacteria</taxon>
        <taxon>Bacillati</taxon>
        <taxon>Cyanobacteriota</taxon>
        <taxon>Cyanophyceae</taxon>
        <taxon>Geitlerinematales</taxon>
        <taxon>Geitlerinemataceae</taxon>
        <taxon>Geitlerinema</taxon>
    </lineage>
</organism>
<evidence type="ECO:0000313" key="4">
    <source>
        <dbReference type="Proteomes" id="UP001230986"/>
    </source>
</evidence>
<evidence type="ECO:0000256" key="2">
    <source>
        <dbReference type="SAM" id="SignalP"/>
    </source>
</evidence>
<keyword evidence="4" id="KW-1185">Reference proteome</keyword>
<protein>
    <submittedName>
        <fullName evidence="3">Uncharacterized protein</fullName>
    </submittedName>
</protein>
<reference evidence="3 4" key="1">
    <citation type="submission" date="2023-06" db="EMBL/GenBank/DDBJ databases">
        <title>Whole genome sequence of Oscillatoria calcuttensis NRMC-F 0142.</title>
        <authorList>
            <person name="Shakena Fathima T."/>
            <person name="Muralitharan G."/>
            <person name="Thajuddin N."/>
        </authorList>
    </citation>
    <scope>NUCLEOTIDE SEQUENCE [LARGE SCALE GENOMIC DNA]</scope>
    <source>
        <strain evidence="3 4">NRMC-F 0142</strain>
    </source>
</reference>
<feature type="chain" id="PRO_5047531695" evidence="2">
    <location>
        <begin position="24"/>
        <end position="341"/>
    </location>
</feature>
<sequence>MLNRKHMKYALLIFAFAAMNAFAGIAPFTERPRIDFDVVYKELAAQGAWQKHAKHKWVFVPNAPDSWKPYRNGQWVYSNAGWLWRGKEPWSWVTDHYGAWIYEDKKWKWVPGNKWHASSVLWQEAGDLLGWRPVMLDEFQEVLDGMDELRIPETWTVTLRTNLEHPVDQSLMVNDDMRDAFLLKADASYHVFRSYREFERAGPEPAKIWYKTAEPPIVYEIFTLPTPDTEPPPGAPSKNVYMYRPIFAQDKEGIFRRIAVNAEGRKTNDRASVSQVLTGLSEEEKAKLEKIQQIRNPKIEAVPADNKPESALPAPDENVKSPASESQPTNTGSSIMPSRRR</sequence>